<dbReference type="Gene3D" id="1.10.1790.10">
    <property type="entry name" value="PRD domain"/>
    <property type="match status" value="1"/>
</dbReference>
<dbReference type="Pfam" id="PF00874">
    <property type="entry name" value="PRD"/>
    <property type="match status" value="1"/>
</dbReference>
<dbReference type="InterPro" id="IPR050661">
    <property type="entry name" value="BglG_antiterminators"/>
</dbReference>
<dbReference type="InterPro" id="IPR011608">
    <property type="entry name" value="PRD"/>
</dbReference>
<dbReference type="Pfam" id="PF03123">
    <property type="entry name" value="CAT_RBD"/>
    <property type="match status" value="1"/>
</dbReference>
<protein>
    <submittedName>
        <fullName evidence="3">PRD domain protein</fullName>
    </submittedName>
</protein>
<evidence type="ECO:0000313" key="3">
    <source>
        <dbReference type="EMBL" id="EHJ56878.1"/>
    </source>
</evidence>
<dbReference type="SUPFAM" id="SSF50151">
    <property type="entry name" value="SacY-like RNA-binding domain"/>
    <property type="match status" value="1"/>
</dbReference>
<dbReference type="Proteomes" id="UP000005388">
    <property type="component" value="Unassembled WGS sequence"/>
</dbReference>
<evidence type="ECO:0000313" key="4">
    <source>
        <dbReference type="Proteomes" id="UP000005388"/>
    </source>
</evidence>
<dbReference type="AlphaFoldDB" id="G5KFQ2"/>
<keyword evidence="4" id="KW-1185">Reference proteome</keyword>
<name>G5KFQ2_9STRE</name>
<evidence type="ECO:0000259" key="2">
    <source>
        <dbReference type="PROSITE" id="PS51372"/>
    </source>
</evidence>
<gene>
    <name evidence="3" type="ORF">STRUR_1060</name>
</gene>
<comment type="caution">
    <text evidence="3">The sequence shown here is derived from an EMBL/GenBank/DDBJ whole genome shotgun (WGS) entry which is preliminary data.</text>
</comment>
<keyword evidence="1" id="KW-0677">Repeat</keyword>
<dbReference type="PANTHER" id="PTHR30185:SF15">
    <property type="entry name" value="CRYPTIC BETA-GLUCOSIDE BGL OPERON ANTITERMINATOR"/>
    <property type="match status" value="1"/>
</dbReference>
<dbReference type="SMART" id="SM01061">
    <property type="entry name" value="CAT_RBD"/>
    <property type="match status" value="1"/>
</dbReference>
<reference evidence="3 4" key="1">
    <citation type="journal article" date="2014" name="Int. J. Syst. Evol. Microbiol.">
        <title>Phylogenomics and the dynamic genome evolution of the genus Streptococcus.</title>
        <authorList>
            <consortium name="The Broad Institute Genome Sequencing Platform"/>
            <person name="Richards V.P."/>
            <person name="Palmer S.R."/>
            <person name="Pavinski Bitar P.D."/>
            <person name="Qin X."/>
            <person name="Weinstock G.M."/>
            <person name="Highlander S.K."/>
            <person name="Town C.D."/>
            <person name="Burne R.A."/>
            <person name="Stanhope M.J."/>
        </authorList>
    </citation>
    <scope>NUCLEOTIDE SEQUENCE [LARGE SCALE GENOMIC DNA]</scope>
    <source>
        <strain evidence="3 4">2285-97</strain>
    </source>
</reference>
<dbReference type="InterPro" id="IPR036634">
    <property type="entry name" value="PRD_sf"/>
</dbReference>
<feature type="domain" description="PRD" evidence="2">
    <location>
        <begin position="79"/>
        <end position="184"/>
    </location>
</feature>
<dbReference type="InterPro" id="IPR004341">
    <property type="entry name" value="CAT_RNA-bd_dom"/>
</dbReference>
<accession>G5KFQ2</accession>
<dbReference type="STRING" id="764291.STRUR_1060"/>
<dbReference type="InterPro" id="IPR036650">
    <property type="entry name" value="CAT_RNA-bd_dom_sf"/>
</dbReference>
<sequence length="187" mass="21086">MIETGFVARIVGIDMIIDKVYNNNIVQLIGENKEEIIAMGRGIGFQKKPGQSIDDTQVEKWFVPQNQKVSDDISTVYSDLSEQEVEAVLAIIQLGQKELEMTFDAALYIALADHIHYTIERIQDGFSINNPLSWEIRKFYPKEYTVGQKALDIIKDKLNINLPSDEGSSIALHLINAQKDSGMVEKN</sequence>
<dbReference type="GO" id="GO:0003723">
    <property type="term" value="F:RNA binding"/>
    <property type="evidence" value="ECO:0007669"/>
    <property type="project" value="InterPro"/>
</dbReference>
<dbReference type="PROSITE" id="PS51372">
    <property type="entry name" value="PRD_2"/>
    <property type="match status" value="1"/>
</dbReference>
<proteinExistence type="predicted"/>
<dbReference type="eggNOG" id="COG3711">
    <property type="taxonomic scope" value="Bacteria"/>
</dbReference>
<dbReference type="GO" id="GO:0006355">
    <property type="term" value="P:regulation of DNA-templated transcription"/>
    <property type="evidence" value="ECO:0007669"/>
    <property type="project" value="InterPro"/>
</dbReference>
<organism evidence="3 4">
    <name type="scientific">Streptococcus urinalis 2285-97</name>
    <dbReference type="NCBI Taxonomy" id="764291"/>
    <lineage>
        <taxon>Bacteria</taxon>
        <taxon>Bacillati</taxon>
        <taxon>Bacillota</taxon>
        <taxon>Bacilli</taxon>
        <taxon>Lactobacillales</taxon>
        <taxon>Streptococcaceae</taxon>
        <taxon>Streptococcus</taxon>
    </lineage>
</organism>
<dbReference type="PANTHER" id="PTHR30185">
    <property type="entry name" value="CRYPTIC BETA-GLUCOSIDE BGL OPERON ANTITERMINATOR"/>
    <property type="match status" value="1"/>
</dbReference>
<dbReference type="SUPFAM" id="SSF63520">
    <property type="entry name" value="PTS-regulatory domain, PRD"/>
    <property type="match status" value="1"/>
</dbReference>
<dbReference type="EMBL" id="AEUZ02000001">
    <property type="protein sequence ID" value="EHJ56878.1"/>
    <property type="molecule type" value="Genomic_DNA"/>
</dbReference>
<dbReference type="Gene3D" id="2.30.24.10">
    <property type="entry name" value="CAT RNA-binding domain"/>
    <property type="match status" value="1"/>
</dbReference>
<evidence type="ECO:0000256" key="1">
    <source>
        <dbReference type="ARBA" id="ARBA00022737"/>
    </source>
</evidence>